<dbReference type="Proteomes" id="UP000755577">
    <property type="component" value="Unassembled WGS sequence"/>
</dbReference>
<organism evidence="1 2">
    <name type="scientific">Burkholderia anthina</name>
    <dbReference type="NCBI Taxonomy" id="179879"/>
    <lineage>
        <taxon>Bacteria</taxon>
        <taxon>Pseudomonadati</taxon>
        <taxon>Pseudomonadota</taxon>
        <taxon>Betaproteobacteria</taxon>
        <taxon>Burkholderiales</taxon>
        <taxon>Burkholderiaceae</taxon>
        <taxon>Burkholderia</taxon>
        <taxon>Burkholderia cepacia complex</taxon>
    </lineage>
</organism>
<accession>A0ABS2B2D6</accession>
<name>A0ABS2B2D6_9BURK</name>
<dbReference type="GeneID" id="56498428"/>
<keyword evidence="2" id="KW-1185">Reference proteome</keyword>
<dbReference type="RefSeq" id="WP_174925010.1">
    <property type="nucleotide sequence ID" value="NZ_CABVLY010000001.1"/>
</dbReference>
<dbReference type="InterPro" id="IPR021427">
    <property type="entry name" value="DUF3077"/>
</dbReference>
<gene>
    <name evidence="1" type="ORF">JQK92_11650</name>
</gene>
<evidence type="ECO:0000313" key="1">
    <source>
        <dbReference type="EMBL" id="MBM2767078.1"/>
    </source>
</evidence>
<sequence length="95" mass="9810">MSDIRTLKTLAEEPLDGNAMTGYFSVTAGMPVLEALEASSCHLSVVLDVLRDAASNSTECSSQMYAAIAVAGMSKGLLDAAVSAIAVDSKEMDHG</sequence>
<dbReference type="Pfam" id="PF11275">
    <property type="entry name" value="DUF3077"/>
    <property type="match status" value="1"/>
</dbReference>
<reference evidence="1 2" key="1">
    <citation type="submission" date="2021-02" db="EMBL/GenBank/DDBJ databases">
        <title>Draft genome of the type strains Burkholderia anthina DSM16086.</title>
        <authorList>
            <person name="Hertel R."/>
            <person name="Meissner J."/>
            <person name="Poehlein A."/>
            <person name="Daniel R."/>
            <person name="Commichau F.M."/>
        </authorList>
    </citation>
    <scope>NUCLEOTIDE SEQUENCE [LARGE SCALE GENOMIC DNA]</scope>
    <source>
        <strain evidence="1 2">DSM 16086</strain>
    </source>
</reference>
<comment type="caution">
    <text evidence="1">The sequence shown here is derived from an EMBL/GenBank/DDBJ whole genome shotgun (WGS) entry which is preliminary data.</text>
</comment>
<proteinExistence type="predicted"/>
<protein>
    <submittedName>
        <fullName evidence="1">DUF3077 domain-containing protein</fullName>
    </submittedName>
</protein>
<evidence type="ECO:0000313" key="2">
    <source>
        <dbReference type="Proteomes" id="UP000755577"/>
    </source>
</evidence>
<dbReference type="EMBL" id="JAFCIQ010000006">
    <property type="protein sequence ID" value="MBM2767078.1"/>
    <property type="molecule type" value="Genomic_DNA"/>
</dbReference>